<evidence type="ECO:0000256" key="3">
    <source>
        <dbReference type="ARBA" id="ARBA00023082"/>
    </source>
</evidence>
<evidence type="ECO:0000256" key="4">
    <source>
        <dbReference type="ARBA" id="ARBA00023125"/>
    </source>
</evidence>
<dbReference type="NCBIfam" id="TIGR02937">
    <property type="entry name" value="sigma70-ECF"/>
    <property type="match status" value="1"/>
</dbReference>
<evidence type="ECO:0000259" key="8">
    <source>
        <dbReference type="Pfam" id="PF08281"/>
    </source>
</evidence>
<keyword evidence="4" id="KW-0238">DNA-binding</keyword>
<dbReference type="EMBL" id="FONR01000006">
    <property type="protein sequence ID" value="SFF41151.1"/>
    <property type="molecule type" value="Genomic_DNA"/>
</dbReference>
<dbReference type="SUPFAM" id="SSF88946">
    <property type="entry name" value="Sigma2 domain of RNA polymerase sigma factors"/>
    <property type="match status" value="1"/>
</dbReference>
<keyword evidence="2" id="KW-0805">Transcription regulation</keyword>
<evidence type="ECO:0000313" key="9">
    <source>
        <dbReference type="EMBL" id="SFF41151.1"/>
    </source>
</evidence>
<dbReference type="InterPro" id="IPR013249">
    <property type="entry name" value="RNA_pol_sigma70_r4_t2"/>
</dbReference>
<dbReference type="InterPro" id="IPR014284">
    <property type="entry name" value="RNA_pol_sigma-70_dom"/>
</dbReference>
<comment type="similarity">
    <text evidence="1">Belongs to the sigma-70 factor family. ECF subfamily.</text>
</comment>
<dbReference type="Proteomes" id="UP000181942">
    <property type="component" value="Unassembled WGS sequence"/>
</dbReference>
<dbReference type="GO" id="GO:0016987">
    <property type="term" value="F:sigma factor activity"/>
    <property type="evidence" value="ECO:0007669"/>
    <property type="project" value="UniProtKB-KW"/>
</dbReference>
<evidence type="ECO:0000259" key="7">
    <source>
        <dbReference type="Pfam" id="PF04542"/>
    </source>
</evidence>
<feature type="compositionally biased region" description="Low complexity" evidence="6">
    <location>
        <begin position="198"/>
        <end position="210"/>
    </location>
</feature>
<dbReference type="Pfam" id="PF08281">
    <property type="entry name" value="Sigma70_r4_2"/>
    <property type="match status" value="1"/>
</dbReference>
<sequence length="229" mass="24936">MRGWRVTHAQRFRDVYEECYPRVLAYATSLVGRQVGEDITSETFTVAWRRVRDMPQPALPWLLGVARNLVRELRRRDSHQYAVAAQEAQRISSGARSDVGDVAADVTDREAALQALASLSDADRELLTLIAWHGLSPKQAARVLGCTIATLTVRLHRARRRLEKALEAVSPAETASVAPAQVPPAQVPPAQAPPARVPPAQASPAHAPAAQVPPPRAPHRSTDRKGALT</sequence>
<dbReference type="Gene3D" id="1.10.10.10">
    <property type="entry name" value="Winged helix-like DNA-binding domain superfamily/Winged helix DNA-binding domain"/>
    <property type="match status" value="1"/>
</dbReference>
<feature type="domain" description="RNA polymerase sigma-70 region 2" evidence="7">
    <location>
        <begin position="16"/>
        <end position="77"/>
    </location>
</feature>
<dbReference type="InterPro" id="IPR007627">
    <property type="entry name" value="RNA_pol_sigma70_r2"/>
</dbReference>
<proteinExistence type="inferred from homology"/>
<evidence type="ECO:0000256" key="6">
    <source>
        <dbReference type="SAM" id="MobiDB-lite"/>
    </source>
</evidence>
<name>A0A1I2IKW0_9ACTN</name>
<evidence type="ECO:0000256" key="5">
    <source>
        <dbReference type="ARBA" id="ARBA00023163"/>
    </source>
</evidence>
<dbReference type="CDD" id="cd06171">
    <property type="entry name" value="Sigma70_r4"/>
    <property type="match status" value="1"/>
</dbReference>
<keyword evidence="5" id="KW-0804">Transcription</keyword>
<keyword evidence="3" id="KW-0731">Sigma factor</keyword>
<dbReference type="GO" id="GO:0003677">
    <property type="term" value="F:DNA binding"/>
    <property type="evidence" value="ECO:0007669"/>
    <property type="project" value="UniProtKB-KW"/>
</dbReference>
<gene>
    <name evidence="9" type="ORF">SAMN02787118_106252</name>
</gene>
<reference evidence="9 10" key="1">
    <citation type="submission" date="2016-10" db="EMBL/GenBank/DDBJ databases">
        <authorList>
            <person name="de Groot N.N."/>
        </authorList>
    </citation>
    <scope>NUCLEOTIDE SEQUENCE [LARGE SCALE GENOMIC DNA]</scope>
    <source>
        <strain evidence="9 10">OK461</strain>
    </source>
</reference>
<dbReference type="PANTHER" id="PTHR43133:SF8">
    <property type="entry name" value="RNA POLYMERASE SIGMA FACTOR HI_1459-RELATED"/>
    <property type="match status" value="1"/>
</dbReference>
<dbReference type="InterPro" id="IPR039425">
    <property type="entry name" value="RNA_pol_sigma-70-like"/>
</dbReference>
<dbReference type="InterPro" id="IPR036388">
    <property type="entry name" value="WH-like_DNA-bd_sf"/>
</dbReference>
<evidence type="ECO:0000313" key="10">
    <source>
        <dbReference type="Proteomes" id="UP000181942"/>
    </source>
</evidence>
<organism evidence="9 10">
    <name type="scientific">Streptomyces mirabilis</name>
    <dbReference type="NCBI Taxonomy" id="68239"/>
    <lineage>
        <taxon>Bacteria</taxon>
        <taxon>Bacillati</taxon>
        <taxon>Actinomycetota</taxon>
        <taxon>Actinomycetes</taxon>
        <taxon>Kitasatosporales</taxon>
        <taxon>Streptomycetaceae</taxon>
        <taxon>Streptomyces</taxon>
    </lineage>
</organism>
<feature type="compositionally biased region" description="Basic and acidic residues" evidence="6">
    <location>
        <begin position="220"/>
        <end position="229"/>
    </location>
</feature>
<dbReference type="GO" id="GO:0006352">
    <property type="term" value="P:DNA-templated transcription initiation"/>
    <property type="evidence" value="ECO:0007669"/>
    <property type="project" value="InterPro"/>
</dbReference>
<feature type="region of interest" description="Disordered" evidence="6">
    <location>
        <begin position="168"/>
        <end position="229"/>
    </location>
</feature>
<feature type="domain" description="RNA polymerase sigma factor 70 region 4 type 2" evidence="8">
    <location>
        <begin position="110"/>
        <end position="162"/>
    </location>
</feature>
<dbReference type="Gene3D" id="1.10.1740.10">
    <property type="match status" value="1"/>
</dbReference>
<dbReference type="InterPro" id="IPR013325">
    <property type="entry name" value="RNA_pol_sigma_r2"/>
</dbReference>
<dbReference type="SUPFAM" id="SSF88659">
    <property type="entry name" value="Sigma3 and sigma4 domains of RNA polymerase sigma factors"/>
    <property type="match status" value="1"/>
</dbReference>
<dbReference type="PANTHER" id="PTHR43133">
    <property type="entry name" value="RNA POLYMERASE ECF-TYPE SIGMA FACTO"/>
    <property type="match status" value="1"/>
</dbReference>
<protein>
    <submittedName>
        <fullName evidence="9">RNA polymerase sigma-70 factor, ECF subfamily</fullName>
    </submittedName>
</protein>
<dbReference type="Pfam" id="PF04542">
    <property type="entry name" value="Sigma70_r2"/>
    <property type="match status" value="1"/>
</dbReference>
<accession>A0A1I2IKW0</accession>
<dbReference type="AlphaFoldDB" id="A0A1I2IKW0"/>
<feature type="compositionally biased region" description="Pro residues" evidence="6">
    <location>
        <begin position="181"/>
        <end position="197"/>
    </location>
</feature>
<evidence type="ECO:0000256" key="1">
    <source>
        <dbReference type="ARBA" id="ARBA00010641"/>
    </source>
</evidence>
<evidence type="ECO:0000256" key="2">
    <source>
        <dbReference type="ARBA" id="ARBA00023015"/>
    </source>
</evidence>
<dbReference type="InterPro" id="IPR013324">
    <property type="entry name" value="RNA_pol_sigma_r3/r4-like"/>
</dbReference>